<proteinExistence type="predicted"/>
<dbReference type="Proteomes" id="UP000006697">
    <property type="component" value="Chromosome"/>
</dbReference>
<dbReference type="KEGG" id="har:HEAR2311"/>
<keyword evidence="2" id="KW-1185">Reference proteome</keyword>
<dbReference type="EMBL" id="CU207211">
    <property type="protein sequence ID" value="CAL62442.1"/>
    <property type="molecule type" value="Genomic_DNA"/>
</dbReference>
<dbReference type="AlphaFoldDB" id="A4G7F5"/>
<name>A4G7F5_HERAR</name>
<evidence type="ECO:0000313" key="1">
    <source>
        <dbReference type="EMBL" id="CAL62442.1"/>
    </source>
</evidence>
<protein>
    <submittedName>
        <fullName evidence="1">Uncharacterized protein</fullName>
    </submittedName>
</protein>
<dbReference type="HOGENOM" id="CLU_955700_0_0_4"/>
<dbReference type="STRING" id="204773.HEAR2311"/>
<accession>A4G7F5</accession>
<sequence>MENNHQDGERVCVSPEQMQVIVDQSGADEQLIAHLRYAMTQAEIPADFRAPLIGHFCNALASTQPAPQAAPMFWYRPLRDGLYEGPVHANSVGGKMMRDEKPDEWQPLYATPQPFPAPAVQAPIAYISKDHLQKALIAPFLCRVEPILREGMGLVPMYIAAPIVATVPSKSWPFIESPGEFATRMSNALIAFNGNVLAACRNVLIEEPPTFAAPINTAATVNDSSTVENRNSVIDECAKMAFEEVRRLPLDEVYSEKLNFAKDVQDAILNLQSPIRAAKGNAPAGESGEKS</sequence>
<evidence type="ECO:0000313" key="2">
    <source>
        <dbReference type="Proteomes" id="UP000006697"/>
    </source>
</evidence>
<organism evidence="1 2">
    <name type="scientific">Herminiimonas arsenicoxydans</name>
    <dbReference type="NCBI Taxonomy" id="204773"/>
    <lineage>
        <taxon>Bacteria</taxon>
        <taxon>Pseudomonadati</taxon>
        <taxon>Pseudomonadota</taxon>
        <taxon>Betaproteobacteria</taxon>
        <taxon>Burkholderiales</taxon>
        <taxon>Oxalobacteraceae</taxon>
        <taxon>Herminiimonas</taxon>
    </lineage>
</organism>
<reference evidence="1 2" key="1">
    <citation type="journal article" date="2007" name="PLoS Genet.">
        <title>A tale of two oxidation states: bacterial colonization of arsenic-rich environments.</title>
        <authorList>
            <person name="Muller D."/>
            <person name="Medigue C."/>
            <person name="Koechler S."/>
            <person name="Barbe V."/>
            <person name="Barakat M."/>
            <person name="Talla E."/>
            <person name="Bonnefoy V."/>
            <person name="Krin E."/>
            <person name="Arsene-Ploetze F."/>
            <person name="Carapito C."/>
            <person name="Chandler M."/>
            <person name="Cournoyer B."/>
            <person name="Cruveiller S."/>
            <person name="Dossat C."/>
            <person name="Duval S."/>
            <person name="Heymann M."/>
            <person name="Leize E."/>
            <person name="Lieutaud A."/>
            <person name="Lievremont D."/>
            <person name="Makita Y."/>
            <person name="Mangenot S."/>
            <person name="Nitschke W."/>
            <person name="Ortet P."/>
            <person name="Perdrial N."/>
            <person name="Schoepp B."/>
            <person name="Siguier N."/>
            <person name="Simeonova D.D."/>
            <person name="Rouy Z."/>
            <person name="Segurens B."/>
            <person name="Turlin E."/>
            <person name="Vallenet D."/>
            <person name="Van Dorsselaer A."/>
            <person name="Weiss S."/>
            <person name="Weissenbach J."/>
            <person name="Lett M.C."/>
            <person name="Danchin A."/>
            <person name="Bertin P.N."/>
        </authorList>
    </citation>
    <scope>NUCLEOTIDE SEQUENCE [LARGE SCALE GENOMIC DNA]</scope>
    <source>
        <strain evidence="2">ULPAs1</strain>
    </source>
</reference>
<gene>
    <name evidence="1" type="ordered locus">HEAR2311</name>
</gene>